<keyword evidence="6 8" id="KW-0030">Aminoacyl-tRNA synthetase</keyword>
<dbReference type="EMBL" id="JAZGJQ010000001">
    <property type="protein sequence ID" value="MEE6146567.1"/>
    <property type="molecule type" value="Genomic_DNA"/>
</dbReference>
<dbReference type="RefSeq" id="WP_330957331.1">
    <property type="nucleotide sequence ID" value="NZ_JAZGJQ010000001.1"/>
</dbReference>
<reference evidence="12 13" key="1">
    <citation type="submission" date="2024-01" db="EMBL/GenBank/DDBJ databases">
        <title>Description of Olsenella sp. nov., isolated from pig feces.</title>
        <authorList>
            <person name="Chang Y.-H."/>
        </authorList>
    </citation>
    <scope>NUCLEOTIDE SEQUENCE [LARGE SCALE GENOMIC DNA]</scope>
    <source>
        <strain evidence="12 13">YH-ols2223</strain>
    </source>
</reference>
<organism evidence="12 13">
    <name type="scientific">Olsenella absiana</name>
    <dbReference type="NCBI Taxonomy" id="3115222"/>
    <lineage>
        <taxon>Bacteria</taxon>
        <taxon>Bacillati</taxon>
        <taxon>Actinomycetota</taxon>
        <taxon>Coriobacteriia</taxon>
        <taxon>Coriobacteriales</taxon>
        <taxon>Atopobiaceae</taxon>
        <taxon>Olsenella</taxon>
    </lineage>
</organism>
<dbReference type="GO" id="GO:0004814">
    <property type="term" value="F:arginine-tRNA ligase activity"/>
    <property type="evidence" value="ECO:0007669"/>
    <property type="project" value="UniProtKB-EC"/>
</dbReference>
<dbReference type="EC" id="6.1.1.19" evidence="8"/>
<evidence type="ECO:0000256" key="6">
    <source>
        <dbReference type="ARBA" id="ARBA00023146"/>
    </source>
</evidence>
<dbReference type="SUPFAM" id="SSF47323">
    <property type="entry name" value="Anticodon-binding domain of a subclass of class I aminoacyl-tRNA synthetases"/>
    <property type="match status" value="1"/>
</dbReference>
<evidence type="ECO:0000256" key="1">
    <source>
        <dbReference type="ARBA" id="ARBA00005594"/>
    </source>
</evidence>
<sequence length="614" mass="68328">MPEKLEKLVREALKAAQEAGDLPPFEVADLGFERPADTSNGDWSSTVAMRSARLAHRSPRDIATAIVAHLAADDAVSRVEVAGPGFVNFYLNAASNNEVLRLAREQGMDFGRSNEGAGLKCQVEFISANPVGPMHIGHGRWAALGDSLCRVMEHAGYRIEREYYINDHGSQMDVFGSSVAERYLQLWQVVAERGASLDEAYATLVADRGAYVDDEADERPDSHPYQDAFMASLGENSYGGDYIIDLALAFAKSDGDRWVAADGRERELEFRERGYQMMLASIKETCHEARCDFDVWFSERSLYERDADGKDAVGRAFEKLDRMGYLYRTDDGALWFRSTDFGDDKDRVLVKTNGEYTYFASDIAYHYDKFQRVDHVIDIWGADHHGYVKRVDSACRALGYEGGFEVLLGQLVNLLRNGKPVRMSKRKGTMVSFDELLDEVGVDATRYTLISKSSNQMIDFDIEAVKRQSADNPVYYVQYAHARVCSILRRAAGLDRARADELGMAEVGRRATGADVDLSLLVDPAELALSRKVAEFPELVAACARDRAPFRLTHYAEELAAEFHSFYQRCQVLPSEGRPLSPELSRARLAACDAVRSVLALTLSLIGVSAPTAM</sequence>
<keyword evidence="13" id="KW-1185">Reference proteome</keyword>
<comment type="catalytic activity">
    <reaction evidence="7 8">
        <text>tRNA(Arg) + L-arginine + ATP = L-arginyl-tRNA(Arg) + AMP + diphosphate</text>
        <dbReference type="Rhea" id="RHEA:20301"/>
        <dbReference type="Rhea" id="RHEA-COMP:9658"/>
        <dbReference type="Rhea" id="RHEA-COMP:9673"/>
        <dbReference type="ChEBI" id="CHEBI:30616"/>
        <dbReference type="ChEBI" id="CHEBI:32682"/>
        <dbReference type="ChEBI" id="CHEBI:33019"/>
        <dbReference type="ChEBI" id="CHEBI:78442"/>
        <dbReference type="ChEBI" id="CHEBI:78513"/>
        <dbReference type="ChEBI" id="CHEBI:456215"/>
        <dbReference type="EC" id="6.1.1.19"/>
    </reaction>
</comment>
<protein>
    <recommendedName>
        <fullName evidence="8">Arginine--tRNA ligase</fullName>
        <ecNumber evidence="8">6.1.1.19</ecNumber>
    </recommendedName>
    <alternativeName>
        <fullName evidence="8">Arginyl-tRNA synthetase</fullName>
        <shortName evidence="8">ArgRS</shortName>
    </alternativeName>
</protein>
<feature type="domain" description="DALR anticodon binding" evidence="10">
    <location>
        <begin position="477"/>
        <end position="614"/>
    </location>
</feature>
<dbReference type="SUPFAM" id="SSF55190">
    <property type="entry name" value="Arginyl-tRNA synthetase (ArgRS), N-terminal 'additional' domain"/>
    <property type="match status" value="1"/>
</dbReference>
<dbReference type="Pfam" id="PF03485">
    <property type="entry name" value="Arg_tRNA_synt_N"/>
    <property type="match status" value="1"/>
</dbReference>
<dbReference type="Gene3D" id="3.40.50.620">
    <property type="entry name" value="HUPs"/>
    <property type="match status" value="1"/>
</dbReference>
<evidence type="ECO:0000313" key="12">
    <source>
        <dbReference type="EMBL" id="MEE6146567.1"/>
    </source>
</evidence>
<evidence type="ECO:0000313" key="13">
    <source>
        <dbReference type="Proteomes" id="UP001332931"/>
    </source>
</evidence>
<dbReference type="InterPro" id="IPR036695">
    <property type="entry name" value="Arg-tRNA-synth_N_sf"/>
</dbReference>
<comment type="subcellular location">
    <subcellularLocation>
        <location evidence="8">Cytoplasm</location>
    </subcellularLocation>
</comment>
<comment type="caution">
    <text evidence="12">The sequence shown here is derived from an EMBL/GenBank/DDBJ whole genome shotgun (WGS) entry which is preliminary data.</text>
</comment>
<keyword evidence="4 8" id="KW-0067">ATP-binding</keyword>
<dbReference type="NCBIfam" id="TIGR00456">
    <property type="entry name" value="argS"/>
    <property type="match status" value="1"/>
</dbReference>
<dbReference type="Gene3D" id="1.10.730.10">
    <property type="entry name" value="Isoleucyl-tRNA Synthetase, Domain 1"/>
    <property type="match status" value="1"/>
</dbReference>
<proteinExistence type="inferred from homology"/>
<dbReference type="SUPFAM" id="SSF52374">
    <property type="entry name" value="Nucleotidylyl transferase"/>
    <property type="match status" value="1"/>
</dbReference>
<dbReference type="InterPro" id="IPR001278">
    <property type="entry name" value="Arg-tRNA-ligase"/>
</dbReference>
<dbReference type="Pfam" id="PF05746">
    <property type="entry name" value="DALR_1"/>
    <property type="match status" value="1"/>
</dbReference>
<dbReference type="InterPro" id="IPR005148">
    <property type="entry name" value="Arg-tRNA-synth_N"/>
</dbReference>
<dbReference type="Gene3D" id="3.30.1360.70">
    <property type="entry name" value="Arginyl tRNA synthetase N-terminal domain"/>
    <property type="match status" value="1"/>
</dbReference>
<evidence type="ECO:0000259" key="11">
    <source>
        <dbReference type="SMART" id="SM01016"/>
    </source>
</evidence>
<dbReference type="SMART" id="SM01016">
    <property type="entry name" value="Arg_tRNA_synt_N"/>
    <property type="match status" value="1"/>
</dbReference>
<dbReference type="InterPro" id="IPR014729">
    <property type="entry name" value="Rossmann-like_a/b/a_fold"/>
</dbReference>
<evidence type="ECO:0000259" key="10">
    <source>
        <dbReference type="SMART" id="SM00836"/>
    </source>
</evidence>
<comment type="subunit">
    <text evidence="8">Monomer.</text>
</comment>
<keyword evidence="2 8" id="KW-0436">Ligase</keyword>
<feature type="short sequence motif" description="'HIGH' region" evidence="8">
    <location>
        <begin position="128"/>
        <end position="138"/>
    </location>
</feature>
<accession>A0ABU7R7I9</accession>
<evidence type="ECO:0000256" key="4">
    <source>
        <dbReference type="ARBA" id="ARBA00022840"/>
    </source>
</evidence>
<keyword evidence="3 8" id="KW-0547">Nucleotide-binding</keyword>
<evidence type="ECO:0000256" key="7">
    <source>
        <dbReference type="ARBA" id="ARBA00049339"/>
    </source>
</evidence>
<evidence type="ECO:0000256" key="2">
    <source>
        <dbReference type="ARBA" id="ARBA00022598"/>
    </source>
</evidence>
<dbReference type="Proteomes" id="UP001332931">
    <property type="component" value="Unassembled WGS sequence"/>
</dbReference>
<feature type="domain" description="Arginyl tRNA synthetase N-terminal" evidence="11">
    <location>
        <begin position="3"/>
        <end position="91"/>
    </location>
</feature>
<evidence type="ECO:0000256" key="9">
    <source>
        <dbReference type="RuleBase" id="RU363038"/>
    </source>
</evidence>
<dbReference type="InterPro" id="IPR008909">
    <property type="entry name" value="DALR_anticod-bd"/>
</dbReference>
<dbReference type="InterPro" id="IPR009080">
    <property type="entry name" value="tRNAsynth_Ia_anticodon-bd"/>
</dbReference>
<evidence type="ECO:0000256" key="3">
    <source>
        <dbReference type="ARBA" id="ARBA00022741"/>
    </source>
</evidence>
<comment type="similarity">
    <text evidence="1 8 9">Belongs to the class-I aminoacyl-tRNA synthetase family.</text>
</comment>
<keyword evidence="5 8" id="KW-0648">Protein biosynthesis</keyword>
<name>A0ABU7R7I9_9ACTN</name>
<dbReference type="Pfam" id="PF00750">
    <property type="entry name" value="tRNA-synt_1d"/>
    <property type="match status" value="2"/>
</dbReference>
<dbReference type="PANTHER" id="PTHR11956:SF5">
    <property type="entry name" value="ARGININE--TRNA LIGASE, CYTOPLASMIC"/>
    <property type="match status" value="1"/>
</dbReference>
<dbReference type="SMART" id="SM00836">
    <property type="entry name" value="DALR_1"/>
    <property type="match status" value="1"/>
</dbReference>
<evidence type="ECO:0000256" key="5">
    <source>
        <dbReference type="ARBA" id="ARBA00022917"/>
    </source>
</evidence>
<keyword evidence="8" id="KW-0963">Cytoplasm</keyword>
<evidence type="ECO:0000256" key="8">
    <source>
        <dbReference type="HAMAP-Rule" id="MF_00123"/>
    </source>
</evidence>
<dbReference type="InterPro" id="IPR035684">
    <property type="entry name" value="ArgRS_core"/>
</dbReference>
<dbReference type="CDD" id="cd00671">
    <property type="entry name" value="ArgRS_core"/>
    <property type="match status" value="1"/>
</dbReference>
<gene>
    <name evidence="8 12" type="primary">argS</name>
    <name evidence="12" type="ORF">VXJ25_00950</name>
</gene>
<dbReference type="PRINTS" id="PR01038">
    <property type="entry name" value="TRNASYNTHARG"/>
</dbReference>
<dbReference type="PANTHER" id="PTHR11956">
    <property type="entry name" value="ARGINYL-TRNA SYNTHETASE"/>
    <property type="match status" value="1"/>
</dbReference>
<dbReference type="HAMAP" id="MF_00123">
    <property type="entry name" value="Arg_tRNA_synth"/>
    <property type="match status" value="1"/>
</dbReference>